<accession>A0A0J7ZBD9</accession>
<dbReference type="InterPro" id="IPR000873">
    <property type="entry name" value="AMP-dep_synth/lig_dom"/>
</dbReference>
<gene>
    <name evidence="2" type="ORF">ACM01_20395</name>
</gene>
<dbReference type="EMBL" id="LFNT01000022">
    <property type="protein sequence ID" value="KMS73119.1"/>
    <property type="molecule type" value="Genomic_DNA"/>
</dbReference>
<evidence type="ECO:0000313" key="2">
    <source>
        <dbReference type="EMBL" id="KMS73119.1"/>
    </source>
</evidence>
<dbReference type="SUPFAM" id="SSF56801">
    <property type="entry name" value="Acetyl-CoA synthetase-like"/>
    <property type="match status" value="1"/>
</dbReference>
<name>A0A0J7ZBD9_STRVR</name>
<protein>
    <recommendedName>
        <fullName evidence="1">AMP-dependent synthetase/ligase domain-containing protein</fullName>
    </recommendedName>
</protein>
<dbReference type="PANTHER" id="PTHR45527:SF1">
    <property type="entry name" value="FATTY ACID SYNTHASE"/>
    <property type="match status" value="1"/>
</dbReference>
<dbReference type="PATRIC" id="fig|1938.3.peg.2972"/>
<dbReference type="GO" id="GO:0044550">
    <property type="term" value="P:secondary metabolite biosynthetic process"/>
    <property type="evidence" value="ECO:0007669"/>
    <property type="project" value="TreeGrafter"/>
</dbReference>
<dbReference type="RefSeq" id="WP_048582724.1">
    <property type="nucleotide sequence ID" value="NZ_LFNT01000022.1"/>
</dbReference>
<dbReference type="Proteomes" id="UP000037432">
    <property type="component" value="Unassembled WGS sequence"/>
</dbReference>
<proteinExistence type="predicted"/>
<dbReference type="Pfam" id="PF00501">
    <property type="entry name" value="AMP-binding"/>
    <property type="match status" value="1"/>
</dbReference>
<reference evidence="2 3" key="1">
    <citation type="submission" date="2015-06" db="EMBL/GenBank/DDBJ databases">
        <authorList>
            <person name="Ju K.-S."/>
            <person name="Doroghazi J.R."/>
            <person name="Metcalf W.W."/>
        </authorList>
    </citation>
    <scope>NUCLEOTIDE SEQUENCE [LARGE SCALE GENOMIC DNA]</scope>
    <source>
        <strain evidence="2 3">NRRL 3414</strain>
    </source>
</reference>
<evidence type="ECO:0000259" key="1">
    <source>
        <dbReference type="Pfam" id="PF00501"/>
    </source>
</evidence>
<dbReference type="PANTHER" id="PTHR45527">
    <property type="entry name" value="NONRIBOSOMAL PEPTIDE SYNTHETASE"/>
    <property type="match status" value="1"/>
</dbReference>
<dbReference type="AlphaFoldDB" id="A0A0J7ZBD9"/>
<feature type="domain" description="AMP-dependent synthetase/ligase" evidence="1">
    <location>
        <begin position="7"/>
        <end position="78"/>
    </location>
</feature>
<dbReference type="InterPro" id="IPR042099">
    <property type="entry name" value="ANL_N_sf"/>
</dbReference>
<dbReference type="GO" id="GO:0005737">
    <property type="term" value="C:cytoplasm"/>
    <property type="evidence" value="ECO:0007669"/>
    <property type="project" value="TreeGrafter"/>
</dbReference>
<dbReference type="GO" id="GO:0043041">
    <property type="term" value="P:amino acid activation for nonribosomal peptide biosynthetic process"/>
    <property type="evidence" value="ECO:0007669"/>
    <property type="project" value="TreeGrafter"/>
</dbReference>
<comment type="caution">
    <text evidence="2">The sequence shown here is derived from an EMBL/GenBank/DDBJ whole genome shotgun (WGS) entry which is preliminary data.</text>
</comment>
<sequence length="99" mass="10504">MPQTELFEAQAARTPHAVAVVADGTEPTYDELNRHAGRLAHHLAELGAGAGTDVAAVLPRRPEVVVALLAVLKTGTVIGGEGLDGTALQAWRERHPRPW</sequence>
<organism evidence="2 3">
    <name type="scientific">Streptomyces viridochromogenes</name>
    <dbReference type="NCBI Taxonomy" id="1938"/>
    <lineage>
        <taxon>Bacteria</taxon>
        <taxon>Bacillati</taxon>
        <taxon>Actinomycetota</taxon>
        <taxon>Actinomycetes</taxon>
        <taxon>Kitasatosporales</taxon>
        <taxon>Streptomycetaceae</taxon>
        <taxon>Streptomyces</taxon>
    </lineage>
</organism>
<dbReference type="GO" id="GO:0031177">
    <property type="term" value="F:phosphopantetheine binding"/>
    <property type="evidence" value="ECO:0007669"/>
    <property type="project" value="TreeGrafter"/>
</dbReference>
<evidence type="ECO:0000313" key="3">
    <source>
        <dbReference type="Proteomes" id="UP000037432"/>
    </source>
</evidence>
<dbReference type="Gene3D" id="3.40.50.12780">
    <property type="entry name" value="N-terminal domain of ligase-like"/>
    <property type="match status" value="1"/>
</dbReference>